<feature type="domain" description="STAS" evidence="1">
    <location>
        <begin position="7"/>
        <end position="125"/>
    </location>
</feature>
<name>A0ABU2NCM1_9PSEU</name>
<evidence type="ECO:0000313" key="2">
    <source>
        <dbReference type="EMBL" id="MDT0351604.1"/>
    </source>
</evidence>
<dbReference type="SUPFAM" id="SSF52091">
    <property type="entry name" value="SpoIIaa-like"/>
    <property type="match status" value="1"/>
</dbReference>
<sequence>MTDGPLMSADTARVGSAVVLTVGGEVDLHTAPQLVDTVVAALHPPGGGVPDGVPVESVIADLTRVAFLSSAGLGTLAALATRLGDDGIALRLVAGENKAVTRPWTAMHLGDLLRLYPDLDTALKN</sequence>
<evidence type="ECO:0000313" key="3">
    <source>
        <dbReference type="Proteomes" id="UP001183202"/>
    </source>
</evidence>
<dbReference type="InterPro" id="IPR036513">
    <property type="entry name" value="STAS_dom_sf"/>
</dbReference>
<dbReference type="PANTHER" id="PTHR33495">
    <property type="entry name" value="ANTI-SIGMA FACTOR ANTAGONIST TM_1081-RELATED-RELATED"/>
    <property type="match status" value="1"/>
</dbReference>
<reference evidence="3" key="1">
    <citation type="submission" date="2023-07" db="EMBL/GenBank/DDBJ databases">
        <title>30 novel species of actinomycetes from the DSMZ collection.</title>
        <authorList>
            <person name="Nouioui I."/>
        </authorList>
    </citation>
    <scope>NUCLEOTIDE SEQUENCE [LARGE SCALE GENOMIC DNA]</scope>
    <source>
        <strain evidence="3">DSM 45834</strain>
    </source>
</reference>
<dbReference type="CDD" id="cd07043">
    <property type="entry name" value="STAS_anti-anti-sigma_factors"/>
    <property type="match status" value="1"/>
</dbReference>
<evidence type="ECO:0000259" key="1">
    <source>
        <dbReference type="PROSITE" id="PS50801"/>
    </source>
</evidence>
<dbReference type="EMBL" id="JAVREJ010000013">
    <property type="protein sequence ID" value="MDT0351604.1"/>
    <property type="molecule type" value="Genomic_DNA"/>
</dbReference>
<protein>
    <submittedName>
        <fullName evidence="2">STAS domain-containing protein</fullName>
    </submittedName>
</protein>
<dbReference type="PROSITE" id="PS50801">
    <property type="entry name" value="STAS"/>
    <property type="match status" value="1"/>
</dbReference>
<dbReference type="Proteomes" id="UP001183202">
    <property type="component" value="Unassembled WGS sequence"/>
</dbReference>
<accession>A0ABU2NCM1</accession>
<keyword evidence="3" id="KW-1185">Reference proteome</keyword>
<proteinExistence type="predicted"/>
<gene>
    <name evidence="2" type="ORF">RM445_18910</name>
</gene>
<dbReference type="Gene3D" id="3.30.750.24">
    <property type="entry name" value="STAS domain"/>
    <property type="match status" value="1"/>
</dbReference>
<dbReference type="Pfam" id="PF01740">
    <property type="entry name" value="STAS"/>
    <property type="match status" value="1"/>
</dbReference>
<comment type="caution">
    <text evidence="2">The sequence shown here is derived from an EMBL/GenBank/DDBJ whole genome shotgun (WGS) entry which is preliminary data.</text>
</comment>
<dbReference type="PANTHER" id="PTHR33495:SF13">
    <property type="entry name" value="ANTI-SIGMA-F FACTOR ANTAGONIST RSFB"/>
    <property type="match status" value="1"/>
</dbReference>
<dbReference type="RefSeq" id="WP_311557993.1">
    <property type="nucleotide sequence ID" value="NZ_JAVREJ010000013.1"/>
</dbReference>
<organism evidence="2 3">
    <name type="scientific">Pseudonocardia charpentierae</name>
    <dbReference type="NCBI Taxonomy" id="3075545"/>
    <lineage>
        <taxon>Bacteria</taxon>
        <taxon>Bacillati</taxon>
        <taxon>Actinomycetota</taxon>
        <taxon>Actinomycetes</taxon>
        <taxon>Pseudonocardiales</taxon>
        <taxon>Pseudonocardiaceae</taxon>
        <taxon>Pseudonocardia</taxon>
    </lineage>
</organism>
<dbReference type="InterPro" id="IPR002645">
    <property type="entry name" value="STAS_dom"/>
</dbReference>